<dbReference type="RefSeq" id="WP_345587183.1">
    <property type="nucleotide sequence ID" value="NZ_BAABJG010000006.1"/>
</dbReference>
<feature type="domain" description="CobE/GbiG C-terminal" evidence="2">
    <location>
        <begin position="252"/>
        <end position="369"/>
    </location>
</feature>
<protein>
    <submittedName>
        <fullName evidence="5">Cobalt-precorrin 5A hydrolase</fullName>
    </submittedName>
</protein>
<dbReference type="Pfam" id="PF11761">
    <property type="entry name" value="CbiG_mid"/>
    <property type="match status" value="1"/>
</dbReference>
<keyword evidence="6" id="KW-1185">Reference proteome</keyword>
<keyword evidence="1" id="KW-0472">Membrane</keyword>
<evidence type="ECO:0000313" key="6">
    <source>
        <dbReference type="Proteomes" id="UP001597180"/>
    </source>
</evidence>
<evidence type="ECO:0000259" key="3">
    <source>
        <dbReference type="Pfam" id="PF11760"/>
    </source>
</evidence>
<dbReference type="GO" id="GO:0016787">
    <property type="term" value="F:hydrolase activity"/>
    <property type="evidence" value="ECO:0007669"/>
    <property type="project" value="UniProtKB-KW"/>
</dbReference>
<dbReference type="InterPro" id="IPR052553">
    <property type="entry name" value="CbiG_hydrolase"/>
</dbReference>
<dbReference type="SUPFAM" id="SSF159664">
    <property type="entry name" value="CobE/GbiG C-terminal domain-like"/>
    <property type="match status" value="1"/>
</dbReference>
<proteinExistence type="predicted"/>
<dbReference type="EMBL" id="JBHTLU010000013">
    <property type="protein sequence ID" value="MFD1220557.1"/>
    <property type="molecule type" value="Genomic_DNA"/>
</dbReference>
<gene>
    <name evidence="5" type="ORF">ACFQ4B_10530</name>
</gene>
<dbReference type="Gene3D" id="3.40.50.11220">
    <property type="match status" value="1"/>
</dbReference>
<dbReference type="PANTHER" id="PTHR37477:SF1">
    <property type="entry name" value="COBALT-PRECORRIN-5A HYDROLASE"/>
    <property type="match status" value="1"/>
</dbReference>
<feature type="transmembrane region" description="Helical" evidence="1">
    <location>
        <begin position="76"/>
        <end position="94"/>
    </location>
</feature>
<keyword evidence="5" id="KW-0378">Hydrolase</keyword>
<dbReference type="Proteomes" id="UP001597180">
    <property type="component" value="Unassembled WGS sequence"/>
</dbReference>
<accession>A0ABW3UHT5</accession>
<dbReference type="SUPFAM" id="SSF159672">
    <property type="entry name" value="CbiG N-terminal domain-like"/>
    <property type="match status" value="1"/>
</dbReference>
<evidence type="ECO:0000313" key="5">
    <source>
        <dbReference type="EMBL" id="MFD1220557.1"/>
    </source>
</evidence>
<name>A0ABW3UHT5_9BACL</name>
<dbReference type="Pfam" id="PF01890">
    <property type="entry name" value="CbiG_C"/>
    <property type="match status" value="1"/>
</dbReference>
<dbReference type="InterPro" id="IPR021744">
    <property type="entry name" value="CbiG_N"/>
</dbReference>
<evidence type="ECO:0000256" key="1">
    <source>
        <dbReference type="SAM" id="Phobius"/>
    </source>
</evidence>
<organism evidence="5 6">
    <name type="scientific">Paenibacillus vulneris</name>
    <dbReference type="NCBI Taxonomy" id="1133364"/>
    <lineage>
        <taxon>Bacteria</taxon>
        <taxon>Bacillati</taxon>
        <taxon>Bacillota</taxon>
        <taxon>Bacilli</taxon>
        <taxon>Bacillales</taxon>
        <taxon>Paenibacillaceae</taxon>
        <taxon>Paenibacillus</taxon>
    </lineage>
</organism>
<dbReference type="InterPro" id="IPR038029">
    <property type="entry name" value="GbiG_N_sf"/>
</dbReference>
<reference evidence="6" key="1">
    <citation type="journal article" date="2019" name="Int. J. Syst. Evol. Microbiol.">
        <title>The Global Catalogue of Microorganisms (GCM) 10K type strain sequencing project: providing services to taxonomists for standard genome sequencing and annotation.</title>
        <authorList>
            <consortium name="The Broad Institute Genomics Platform"/>
            <consortium name="The Broad Institute Genome Sequencing Center for Infectious Disease"/>
            <person name="Wu L."/>
            <person name="Ma J."/>
        </authorList>
    </citation>
    <scope>NUCLEOTIDE SEQUENCE [LARGE SCALE GENOMIC DNA]</scope>
    <source>
        <strain evidence="6">CCUG 53270</strain>
    </source>
</reference>
<keyword evidence="1" id="KW-1133">Transmembrane helix</keyword>
<dbReference type="PANTHER" id="PTHR37477">
    <property type="entry name" value="COBALT-PRECORRIN-5A HYDROLASE"/>
    <property type="match status" value="1"/>
</dbReference>
<evidence type="ECO:0000259" key="4">
    <source>
        <dbReference type="Pfam" id="PF11761"/>
    </source>
</evidence>
<dbReference type="Pfam" id="PF11760">
    <property type="entry name" value="CbiG_N"/>
    <property type="match status" value="1"/>
</dbReference>
<dbReference type="Gene3D" id="3.30.420.180">
    <property type="entry name" value="CobE/GbiG C-terminal domain"/>
    <property type="match status" value="1"/>
</dbReference>
<feature type="domain" description="Cobalamin synthesis G N-terminal" evidence="3">
    <location>
        <begin position="71"/>
        <end position="149"/>
    </location>
</feature>
<dbReference type="InterPro" id="IPR021745">
    <property type="entry name" value="CbiG_mid"/>
</dbReference>
<keyword evidence="1" id="KW-0812">Transmembrane</keyword>
<evidence type="ECO:0000259" key="2">
    <source>
        <dbReference type="Pfam" id="PF01890"/>
    </source>
</evidence>
<sequence>MIALREGEIPSIEQHGDYAIVAITKHGVEMARKLHETFRHSDLYYMSKFERGDEAARGIQLFEGSVRLLFPALFPAYKGLIIIISLGAVIRMIAPLLVDKKTDPGIVVIDDKGENVISVLSGHLGGANELTREVAAAMGARPIITTASDVQGTIAVDLFGRRFGWEWESADKLTPVSASVVNEEQVAVVQESGEPGWWLYDTPLPANIRTFGSVADALAVKPQAALVVTHRVLSMDEEAILENGVLYRPKVIALGIGCNRGTSAEEIELVISETLAELQFSMKSVKAVCTIDLKKDEEGLLAVVQKHGWAFVTYAPEQLNTVALEAPSDTVFQFTGAYGVSEPAAKLYSGAKELALVKKKSGNVTISVAVIPFPQEGSEAADGR</sequence>
<dbReference type="InterPro" id="IPR036518">
    <property type="entry name" value="CobE/GbiG_C_sf"/>
</dbReference>
<comment type="caution">
    <text evidence="5">The sequence shown here is derived from an EMBL/GenBank/DDBJ whole genome shotgun (WGS) entry which is preliminary data.</text>
</comment>
<dbReference type="InterPro" id="IPR002750">
    <property type="entry name" value="CobE/GbiG_C"/>
</dbReference>
<feature type="domain" description="Cobalamin biosynthesis central region" evidence="4">
    <location>
        <begin position="154"/>
        <end position="249"/>
    </location>
</feature>